<sequence>MMIDIAETNGEVKAIRKDLSAIELITANNWSDIVKLKAIK</sequence>
<dbReference type="EMBL" id="OMOF01000101">
    <property type="protein sequence ID" value="SPF38086.1"/>
    <property type="molecule type" value="Genomic_DNA"/>
</dbReference>
<name>A0A2U3KEL3_9FIRM</name>
<proteinExistence type="predicted"/>
<evidence type="ECO:0000313" key="2">
    <source>
        <dbReference type="Proteomes" id="UP000238916"/>
    </source>
</evidence>
<gene>
    <name evidence="1" type="ORF">SBF1_190020</name>
</gene>
<dbReference type="Proteomes" id="UP000238916">
    <property type="component" value="Unassembled WGS sequence"/>
</dbReference>
<reference evidence="2" key="1">
    <citation type="submission" date="2018-02" db="EMBL/GenBank/DDBJ databases">
        <authorList>
            <person name="Hausmann B."/>
        </authorList>
    </citation>
    <scope>NUCLEOTIDE SEQUENCE [LARGE SCALE GENOMIC DNA]</scope>
    <source>
        <strain evidence="2">Peat soil MAG SbF1</strain>
    </source>
</reference>
<organism evidence="1 2">
    <name type="scientific">Candidatus Desulfosporosinus infrequens</name>
    <dbReference type="NCBI Taxonomy" id="2043169"/>
    <lineage>
        <taxon>Bacteria</taxon>
        <taxon>Bacillati</taxon>
        <taxon>Bacillota</taxon>
        <taxon>Clostridia</taxon>
        <taxon>Eubacteriales</taxon>
        <taxon>Desulfitobacteriaceae</taxon>
        <taxon>Desulfosporosinus</taxon>
    </lineage>
</organism>
<accession>A0A2U3KEL3</accession>
<dbReference type="AlphaFoldDB" id="A0A2U3KEL3"/>
<protein>
    <submittedName>
        <fullName evidence="1">Uncharacterized protein</fullName>
    </submittedName>
</protein>
<evidence type="ECO:0000313" key="1">
    <source>
        <dbReference type="EMBL" id="SPF38086.1"/>
    </source>
</evidence>